<dbReference type="Proteomes" id="UP000789920">
    <property type="component" value="Unassembled WGS sequence"/>
</dbReference>
<organism evidence="1 2">
    <name type="scientific">Racocetra persica</name>
    <dbReference type="NCBI Taxonomy" id="160502"/>
    <lineage>
        <taxon>Eukaryota</taxon>
        <taxon>Fungi</taxon>
        <taxon>Fungi incertae sedis</taxon>
        <taxon>Mucoromycota</taxon>
        <taxon>Glomeromycotina</taxon>
        <taxon>Glomeromycetes</taxon>
        <taxon>Diversisporales</taxon>
        <taxon>Gigasporaceae</taxon>
        <taxon>Racocetra</taxon>
    </lineage>
</organism>
<keyword evidence="2" id="KW-1185">Reference proteome</keyword>
<accession>A0ACA9R2D9</accession>
<protein>
    <submittedName>
        <fullName evidence="1">17167_t:CDS:1</fullName>
    </submittedName>
</protein>
<name>A0ACA9R2D9_9GLOM</name>
<comment type="caution">
    <text evidence="1">The sequence shown here is derived from an EMBL/GenBank/DDBJ whole genome shotgun (WGS) entry which is preliminary data.</text>
</comment>
<gene>
    <name evidence="1" type="ORF">RPERSI_LOCUS16779</name>
</gene>
<sequence length="448" mass="51247">TPLAQHAHSRFATQKMASMVIGKLVEKKPLVQNDYSTFSKIQESERSFVDYNRTFSSTIKNIQFHRYKLTSKVMVNANVKCPVIKFTFSRVHQERKNVSNQRFLPGHYIEMQSRVKGQNVIRSYTPLEGSLFKSFSIYVKIYPNGLFSQHLNEQLIGYEIQVRGPFDICNRPRPNPYLMSISPINPLTSAQYFNWETSLYSPTSPYNKLIGSPGILSPMKTSLLNPNSSDGCWDELYMIAGGTGITPMLQLIKYHLEQSAKRNNDFKRNVNSKRMHLLFGNRKIEDIIDGILLEDLALSSRGQLTVTYCLSDPPSDWVGFQGRIGPQVIQNWMNIVRGEDKSQTFSESSDYTHIQDHYIPYNSDEHNESSSPEISSRLQSPREISQTLPFSPYGTADIQSSRIESKSRKINSLTERIPGTINLDLVTSMKWNYVMREKIFVCGPSSMM</sequence>
<reference evidence="1" key="1">
    <citation type="submission" date="2021-06" db="EMBL/GenBank/DDBJ databases">
        <authorList>
            <person name="Kallberg Y."/>
            <person name="Tangrot J."/>
            <person name="Rosling A."/>
        </authorList>
    </citation>
    <scope>NUCLEOTIDE SEQUENCE</scope>
    <source>
        <strain evidence="1">MA461A</strain>
    </source>
</reference>
<proteinExistence type="predicted"/>
<evidence type="ECO:0000313" key="1">
    <source>
        <dbReference type="EMBL" id="CAG8774227.1"/>
    </source>
</evidence>
<feature type="non-terminal residue" evidence="1">
    <location>
        <position position="448"/>
    </location>
</feature>
<evidence type="ECO:0000313" key="2">
    <source>
        <dbReference type="Proteomes" id="UP000789920"/>
    </source>
</evidence>
<dbReference type="EMBL" id="CAJVQC010041985">
    <property type="protein sequence ID" value="CAG8774227.1"/>
    <property type="molecule type" value="Genomic_DNA"/>
</dbReference>
<feature type="non-terminal residue" evidence="1">
    <location>
        <position position="1"/>
    </location>
</feature>